<evidence type="ECO:0000313" key="7">
    <source>
        <dbReference type="EMBL" id="QUH29671.1"/>
    </source>
</evidence>
<evidence type="ECO:0000256" key="1">
    <source>
        <dbReference type="ARBA" id="ARBA00022475"/>
    </source>
</evidence>
<reference evidence="7 8" key="1">
    <citation type="submission" date="2020-07" db="EMBL/GenBank/DDBJ databases">
        <title>Vallitalea guaymasensis genome.</title>
        <authorList>
            <person name="Postec A."/>
        </authorList>
    </citation>
    <scope>NUCLEOTIDE SEQUENCE [LARGE SCALE GENOMIC DNA]</scope>
    <source>
        <strain evidence="7 8">Ra1766G1</strain>
    </source>
</reference>
<evidence type="ECO:0000313" key="8">
    <source>
        <dbReference type="Proteomes" id="UP000677305"/>
    </source>
</evidence>
<accession>A0A8J8MB13</accession>
<gene>
    <name evidence="7" type="ORF">HYG85_12475</name>
</gene>
<keyword evidence="8" id="KW-1185">Reference proteome</keyword>
<dbReference type="Proteomes" id="UP000677305">
    <property type="component" value="Chromosome"/>
</dbReference>
<dbReference type="EMBL" id="CP058561">
    <property type="protein sequence ID" value="QUH29671.1"/>
    <property type="molecule type" value="Genomic_DNA"/>
</dbReference>
<dbReference type="KEGG" id="vgu:HYG85_12475"/>
<dbReference type="Pfam" id="PF01547">
    <property type="entry name" value="SBP_bac_1"/>
    <property type="match status" value="1"/>
</dbReference>
<dbReference type="RefSeq" id="WP_212689937.1">
    <property type="nucleotide sequence ID" value="NZ_CP058561.1"/>
</dbReference>
<keyword evidence="1" id="KW-1003">Cell membrane</keyword>
<proteinExistence type="predicted"/>
<dbReference type="InterPro" id="IPR050490">
    <property type="entry name" value="Bact_solute-bd_prot1"/>
</dbReference>
<keyword evidence="2 6" id="KW-0732">Signal</keyword>
<sequence>MKRNMKRFFCTVMVIMLTFSIFTGCSKDKETNITNTDDGSKNEADNNKEPIVVKVFSCWNGSSGNAPRDHYDNVVAKKLLEETGVILDIEYATSSESENLNMMFSSGDVPYDLVTAPYWGGNGGETAIIKRASSQGMVMPLEDLLDEYGPNIKEFEKGCAKDFLENDIYCKEFDGHTYVIPYQLPATPEDNKNWGYCVYVRKDIMEDLGWKPEDFDHSEKIYEFLKEVKEGDFQDANGNPVIPAGNWHNGWDYNQLTRSYHTGYMCGFWVDPDTDKAIVDRRGPLVVDEILFMRKLVSEGLFDPEAFRQNDTIAKEKHAVGKYALHGVHYFHQKDFYKNTLYKEHPEMEYVPVGPIKNSRGQTGGNALKGRAGSPAWFIPADTDEKIAEAAIKAINYLNSKEGKLLAFYGLEGVHYDMVEGKPKMKKEYIDMNKEGNLKTETGIQGEYREFISLYPYISEWGEFTPGESEIPDAAYEHIIKDIVPDTIVEGYRASNFINNYEKKDEINELLNGDLWRDYRERAYFASSDEEAKKIIDEYCKYLIDGGILEYEEFINSEADKRDDKVLF</sequence>
<keyword evidence="4" id="KW-0564">Palmitate</keyword>
<dbReference type="PROSITE" id="PS51257">
    <property type="entry name" value="PROKAR_LIPOPROTEIN"/>
    <property type="match status" value="1"/>
</dbReference>
<keyword evidence="5" id="KW-0449">Lipoprotein</keyword>
<dbReference type="Gene3D" id="3.40.190.10">
    <property type="entry name" value="Periplasmic binding protein-like II"/>
    <property type="match status" value="2"/>
</dbReference>
<evidence type="ECO:0000256" key="5">
    <source>
        <dbReference type="ARBA" id="ARBA00023288"/>
    </source>
</evidence>
<evidence type="ECO:0000256" key="6">
    <source>
        <dbReference type="SAM" id="SignalP"/>
    </source>
</evidence>
<dbReference type="InterPro" id="IPR006059">
    <property type="entry name" value="SBP"/>
</dbReference>
<evidence type="ECO:0000256" key="3">
    <source>
        <dbReference type="ARBA" id="ARBA00023136"/>
    </source>
</evidence>
<keyword evidence="3" id="KW-0472">Membrane</keyword>
<name>A0A8J8MB13_9FIRM</name>
<protein>
    <submittedName>
        <fullName evidence="7">Uncharacterized protein</fullName>
    </submittedName>
</protein>
<dbReference type="AlphaFoldDB" id="A0A8J8MB13"/>
<dbReference type="PANTHER" id="PTHR43649:SF33">
    <property type="entry name" value="POLYGALACTURONAN_RHAMNOGALACTURONAN-BINDING PROTEIN YTCQ"/>
    <property type="match status" value="1"/>
</dbReference>
<organism evidence="7 8">
    <name type="scientific">Vallitalea guaymasensis</name>
    <dbReference type="NCBI Taxonomy" id="1185412"/>
    <lineage>
        <taxon>Bacteria</taxon>
        <taxon>Bacillati</taxon>
        <taxon>Bacillota</taxon>
        <taxon>Clostridia</taxon>
        <taxon>Lachnospirales</taxon>
        <taxon>Vallitaleaceae</taxon>
        <taxon>Vallitalea</taxon>
    </lineage>
</organism>
<evidence type="ECO:0000256" key="2">
    <source>
        <dbReference type="ARBA" id="ARBA00022729"/>
    </source>
</evidence>
<dbReference type="SUPFAM" id="SSF53850">
    <property type="entry name" value="Periplasmic binding protein-like II"/>
    <property type="match status" value="1"/>
</dbReference>
<feature type="chain" id="PRO_5038438637" evidence="6">
    <location>
        <begin position="27"/>
        <end position="568"/>
    </location>
</feature>
<feature type="signal peptide" evidence="6">
    <location>
        <begin position="1"/>
        <end position="26"/>
    </location>
</feature>
<dbReference type="PANTHER" id="PTHR43649">
    <property type="entry name" value="ARABINOSE-BINDING PROTEIN-RELATED"/>
    <property type="match status" value="1"/>
</dbReference>
<evidence type="ECO:0000256" key="4">
    <source>
        <dbReference type="ARBA" id="ARBA00023139"/>
    </source>
</evidence>